<dbReference type="EMBL" id="FOHJ01000002">
    <property type="protein sequence ID" value="SES88291.1"/>
    <property type="molecule type" value="Genomic_DNA"/>
</dbReference>
<name>A0A1I0A2C2_9BACI</name>
<dbReference type="RefSeq" id="WP_093131661.1">
    <property type="nucleotide sequence ID" value="NZ_FOHJ01000002.1"/>
</dbReference>
<dbReference type="Proteomes" id="UP000199095">
    <property type="component" value="Unassembled WGS sequence"/>
</dbReference>
<reference evidence="2" key="1">
    <citation type="submission" date="2016-10" db="EMBL/GenBank/DDBJ databases">
        <authorList>
            <person name="Varghese N."/>
            <person name="Submissions S."/>
        </authorList>
    </citation>
    <scope>NUCLEOTIDE SEQUENCE [LARGE SCALE GENOMIC DNA]</scope>
    <source>
        <strain evidence="2">CGMCC 1.3566</strain>
    </source>
</reference>
<evidence type="ECO:0000313" key="1">
    <source>
        <dbReference type="EMBL" id="SES88291.1"/>
    </source>
</evidence>
<accession>A0A1I0A2C2</accession>
<keyword evidence="2" id="KW-1185">Reference proteome</keyword>
<proteinExistence type="predicted"/>
<organism evidence="1 2">
    <name type="scientific">Salinibacillus kushneri</name>
    <dbReference type="NCBI Taxonomy" id="237682"/>
    <lineage>
        <taxon>Bacteria</taxon>
        <taxon>Bacillati</taxon>
        <taxon>Bacillota</taxon>
        <taxon>Bacilli</taxon>
        <taxon>Bacillales</taxon>
        <taxon>Bacillaceae</taxon>
        <taxon>Salinibacillus</taxon>
    </lineage>
</organism>
<dbReference type="OrthoDB" id="2843140at2"/>
<protein>
    <submittedName>
        <fullName evidence="1">Uncharacterized protein</fullName>
    </submittedName>
</protein>
<dbReference type="AlphaFoldDB" id="A0A1I0A2C2"/>
<sequence length="265" mass="30600">MNKLSVSEQHDYEMGIDKTLYSFTNKKDFTAYNSFSEEIIEEVFDFAYGMSFGDQGNHRNHRTGGNHRRRKGEIFADTFQGKLAEYALYEVFTDNGIETPEPDTEMYGLGEWDSSDFEINGCKLAVKSTKSFGQLLLLESDDWNADGEYIPNLENGNSRYTAFILIRLTPFASDILKQHRWLYTDTIDKDELKEAIMNETFSYDIPGCISRKMLVQAIEEDLFIPQGAYLGQIYESNKMDANNYYVQTGDMLDICTLIEHLKKKR</sequence>
<gene>
    <name evidence="1" type="ORF">SAMN05421676_10211</name>
</gene>
<evidence type="ECO:0000313" key="2">
    <source>
        <dbReference type="Proteomes" id="UP000199095"/>
    </source>
</evidence>